<feature type="compositionally biased region" description="Polar residues" evidence="1">
    <location>
        <begin position="310"/>
        <end position="319"/>
    </location>
</feature>
<dbReference type="AlphaFoldDB" id="A0AAV9Q508"/>
<dbReference type="SUPFAM" id="SSF68906">
    <property type="entry name" value="SAP domain"/>
    <property type="match status" value="1"/>
</dbReference>
<feature type="region of interest" description="Disordered" evidence="1">
    <location>
        <begin position="290"/>
        <end position="355"/>
    </location>
</feature>
<gene>
    <name evidence="3" type="ORF">LTR25_006983</name>
</gene>
<evidence type="ECO:0000259" key="2">
    <source>
        <dbReference type="Pfam" id="PF02037"/>
    </source>
</evidence>
<dbReference type="InterPro" id="IPR034257">
    <property type="entry name" value="Acinus_RRM"/>
</dbReference>
<evidence type="ECO:0000313" key="4">
    <source>
        <dbReference type="Proteomes" id="UP001345827"/>
    </source>
</evidence>
<dbReference type="PANTHER" id="PTHR47031:SF3">
    <property type="entry name" value="SAP DOMAIN-CONTAINING PROTEIN"/>
    <property type="match status" value="1"/>
</dbReference>
<accession>A0AAV9Q508</accession>
<feature type="region of interest" description="Disordered" evidence="1">
    <location>
        <begin position="635"/>
        <end position="677"/>
    </location>
</feature>
<feature type="compositionally biased region" description="Basic and acidic residues" evidence="1">
    <location>
        <begin position="179"/>
        <end position="189"/>
    </location>
</feature>
<evidence type="ECO:0000256" key="1">
    <source>
        <dbReference type="SAM" id="MobiDB-lite"/>
    </source>
</evidence>
<comment type="caution">
    <text evidence="3">The sequence shown here is derived from an EMBL/GenBank/DDBJ whole genome shotgun (WGS) entry which is preliminary data.</text>
</comment>
<organism evidence="3 4">
    <name type="scientific">Vermiconidia calcicola</name>
    <dbReference type="NCBI Taxonomy" id="1690605"/>
    <lineage>
        <taxon>Eukaryota</taxon>
        <taxon>Fungi</taxon>
        <taxon>Dikarya</taxon>
        <taxon>Ascomycota</taxon>
        <taxon>Pezizomycotina</taxon>
        <taxon>Dothideomycetes</taxon>
        <taxon>Dothideomycetidae</taxon>
        <taxon>Mycosphaerellales</taxon>
        <taxon>Extremaceae</taxon>
        <taxon>Vermiconidia</taxon>
    </lineage>
</organism>
<feature type="region of interest" description="Disordered" evidence="1">
    <location>
        <begin position="486"/>
        <end position="567"/>
    </location>
</feature>
<dbReference type="InterPro" id="IPR032552">
    <property type="entry name" value="RSB_motif"/>
</dbReference>
<dbReference type="Pfam" id="PF02037">
    <property type="entry name" value="SAP"/>
    <property type="match status" value="1"/>
</dbReference>
<dbReference type="Pfam" id="PF16294">
    <property type="entry name" value="RSB_motif"/>
    <property type="match status" value="1"/>
</dbReference>
<evidence type="ECO:0000313" key="3">
    <source>
        <dbReference type="EMBL" id="KAK5534003.1"/>
    </source>
</evidence>
<feature type="compositionally biased region" description="Basic and acidic residues" evidence="1">
    <location>
        <begin position="109"/>
        <end position="130"/>
    </location>
</feature>
<feature type="domain" description="SAP" evidence="2">
    <location>
        <begin position="4"/>
        <end position="39"/>
    </location>
</feature>
<dbReference type="EMBL" id="JAXLQG010000012">
    <property type="protein sequence ID" value="KAK5534003.1"/>
    <property type="molecule type" value="Genomic_DNA"/>
</dbReference>
<dbReference type="Gene3D" id="1.10.720.30">
    <property type="entry name" value="SAP domain"/>
    <property type="match status" value="1"/>
</dbReference>
<feature type="compositionally biased region" description="Gly residues" evidence="1">
    <location>
        <begin position="653"/>
        <end position="677"/>
    </location>
</feature>
<keyword evidence="4" id="KW-1185">Reference proteome</keyword>
<sequence>MTDWTKFKVTDLKKECTSRGIPLTGLKLKQQYIDKLVEYEAENASEEKGAESVGQEEQSEEHANGALQEPPSTANDTENGEKASAPTEDLKNTEQEPPVDAAQAGDDNQEPHDELMTEDIKADAEEKDQTKTNGDLSPRGDAGNDKLPGSQEDHGRAEGDENSPEEEVKFSEQPPNVEAKVEVARHELAEVAENLPTGTSAKESTQTAQGSPNRGAEAVPSDTSTPLPAGEVVEDQKRRRKRSATPVPTSEEIGRKKARLSNDAEDSKAQEITALKEMQAATEIAKEIRNENDEAIVEGANEQIGAPTEPSGQPDSTGTGFPDTIPAETHRMAPSPRRRSRSPPEEERDVPPAMHLATPSLYIRNFKRPLHIPTLRSHLVSLARSSHSSDESDPIKVFYLDSIRTHAFVSLSSVSAASRVRTAMHGTRYPDENLREPLFVDYIPDDKVQSWIDQETGGGLGGGRGNARRYEVVYEEGGNGGVEAVFQEVDTSRPQQRPPVQPRMNERMSIDRPAAGGVGVHPDRAAFVPRDSQRSADYRDRDRDRGRTPPPPPTGPKRSEPSSSGRGFKALDELFESTTTKPKLYYKPVPGPVASERLGMFRDLRVGHAAMGRSGDEGMKRYSFERYKDSEEWVDKGPEFGFGKRGQDRLAGMGMGTRGRGGGYRGRGDSWRGGSGR</sequence>
<feature type="compositionally biased region" description="Basic and acidic residues" evidence="1">
    <location>
        <begin position="252"/>
        <end position="269"/>
    </location>
</feature>
<dbReference type="InterPro" id="IPR003034">
    <property type="entry name" value="SAP_dom"/>
</dbReference>
<feature type="compositionally biased region" description="Polar residues" evidence="1">
    <location>
        <begin position="196"/>
        <end position="212"/>
    </location>
</feature>
<dbReference type="InterPro" id="IPR036361">
    <property type="entry name" value="SAP_dom_sf"/>
</dbReference>
<proteinExistence type="predicted"/>
<reference evidence="3 4" key="1">
    <citation type="submission" date="2023-06" db="EMBL/GenBank/DDBJ databases">
        <title>Black Yeasts Isolated from many extreme environments.</title>
        <authorList>
            <person name="Coleine C."/>
            <person name="Stajich J.E."/>
            <person name="Selbmann L."/>
        </authorList>
    </citation>
    <scope>NUCLEOTIDE SEQUENCE [LARGE SCALE GENOMIC DNA]</scope>
    <source>
        <strain evidence="3 4">CCFEE 5887</strain>
    </source>
</reference>
<dbReference type="PANTHER" id="PTHR47031">
    <property type="entry name" value="SAP DNA-BINDING DOMAIN-CONTAINING PROTEIN"/>
    <property type="match status" value="1"/>
</dbReference>
<dbReference type="CDD" id="cd12432">
    <property type="entry name" value="RRM_ACINU"/>
    <property type="match status" value="1"/>
</dbReference>
<name>A0AAV9Q508_9PEZI</name>
<protein>
    <recommendedName>
        <fullName evidence="2">SAP domain-containing protein</fullName>
    </recommendedName>
</protein>
<feature type="compositionally biased region" description="Basic and acidic residues" evidence="1">
    <location>
        <begin position="531"/>
        <end position="547"/>
    </location>
</feature>
<dbReference type="Proteomes" id="UP001345827">
    <property type="component" value="Unassembled WGS sequence"/>
</dbReference>
<feature type="region of interest" description="Disordered" evidence="1">
    <location>
        <begin position="42"/>
        <end position="274"/>
    </location>
</feature>